<evidence type="ECO:0000313" key="1">
    <source>
        <dbReference type="EMBL" id="KAL0174056.1"/>
    </source>
</evidence>
<evidence type="ECO:0000313" key="2">
    <source>
        <dbReference type="Proteomes" id="UP001529510"/>
    </source>
</evidence>
<dbReference type="PANTHER" id="PTHR46704:SF9">
    <property type="entry name" value="BHLH DOMAIN-CONTAINING PROTEIN"/>
    <property type="match status" value="1"/>
</dbReference>
<dbReference type="PANTHER" id="PTHR46704">
    <property type="entry name" value="CXC DOMAIN-CONTAINING PROTEIN-RELATED"/>
    <property type="match status" value="1"/>
</dbReference>
<name>A0ABD0PK54_CIRMR</name>
<feature type="non-terminal residue" evidence="1">
    <location>
        <position position="192"/>
    </location>
</feature>
<proteinExistence type="predicted"/>
<protein>
    <submittedName>
        <fullName evidence="1">Uncharacterized protein</fullName>
    </submittedName>
</protein>
<dbReference type="Proteomes" id="UP001529510">
    <property type="component" value="Unassembled WGS sequence"/>
</dbReference>
<organism evidence="1 2">
    <name type="scientific">Cirrhinus mrigala</name>
    <name type="common">Mrigala</name>
    <dbReference type="NCBI Taxonomy" id="683832"/>
    <lineage>
        <taxon>Eukaryota</taxon>
        <taxon>Metazoa</taxon>
        <taxon>Chordata</taxon>
        <taxon>Craniata</taxon>
        <taxon>Vertebrata</taxon>
        <taxon>Euteleostomi</taxon>
        <taxon>Actinopterygii</taxon>
        <taxon>Neopterygii</taxon>
        <taxon>Teleostei</taxon>
        <taxon>Ostariophysi</taxon>
        <taxon>Cypriniformes</taxon>
        <taxon>Cyprinidae</taxon>
        <taxon>Labeoninae</taxon>
        <taxon>Labeonini</taxon>
        <taxon>Cirrhinus</taxon>
    </lineage>
</organism>
<comment type="caution">
    <text evidence="1">The sequence shown here is derived from an EMBL/GenBank/DDBJ whole genome shotgun (WGS) entry which is preliminary data.</text>
</comment>
<reference evidence="1 2" key="1">
    <citation type="submission" date="2024-05" db="EMBL/GenBank/DDBJ databases">
        <title>Genome sequencing and assembly of Indian major carp, Cirrhinus mrigala (Hamilton, 1822).</title>
        <authorList>
            <person name="Mohindra V."/>
            <person name="Chowdhury L.M."/>
            <person name="Lal K."/>
            <person name="Jena J.K."/>
        </authorList>
    </citation>
    <scope>NUCLEOTIDE SEQUENCE [LARGE SCALE GENOMIC DNA]</scope>
    <source>
        <strain evidence="1">CM1030</strain>
        <tissue evidence="1">Blood</tissue>
    </source>
</reference>
<sequence length="192" mass="21650">MSLVQKLKRDGKTFGEIAGSVLNLALHEGRNSKQTDVVFDVYWKTSIKNAERYNRGSASSTQWKNIDPGHNVVQWRKLFSNTDSKTALITFIMDQWKLAEKLIKLQNKQLFATCGETCNCLTEEDRNVVEELKSSHEEADTGMLLHANHASQNGYQTTVIVSEDTDVMILCLGCCKKINCPLYQKSGTQNQT</sequence>
<gene>
    <name evidence="1" type="ORF">M9458_030024</name>
</gene>
<accession>A0ABD0PK54</accession>
<dbReference type="EMBL" id="JAMKFB020000015">
    <property type="protein sequence ID" value="KAL0174056.1"/>
    <property type="molecule type" value="Genomic_DNA"/>
</dbReference>
<dbReference type="AlphaFoldDB" id="A0ABD0PK54"/>
<keyword evidence="2" id="KW-1185">Reference proteome</keyword>